<comment type="caution">
    <text evidence="1">The sequence shown here is derived from an EMBL/GenBank/DDBJ whole genome shotgun (WGS) entry which is preliminary data.</text>
</comment>
<evidence type="ECO:0000313" key="1">
    <source>
        <dbReference type="EMBL" id="HBH1544425.1"/>
    </source>
</evidence>
<dbReference type="AlphaFoldDB" id="A0AAN6A7Q6"/>
<dbReference type="Proteomes" id="UP000878956">
    <property type="component" value="Unassembled WGS sequence"/>
</dbReference>
<reference evidence="1" key="1">
    <citation type="journal article" date="2018" name="Genome Biol.">
        <title>SKESA: strategic k-mer extension for scrupulous assemblies.</title>
        <authorList>
            <person name="Souvorov A."/>
            <person name="Agarwala R."/>
            <person name="Lipman D.J."/>
        </authorList>
    </citation>
    <scope>NUCLEOTIDE SEQUENCE</scope>
    <source>
        <strain evidence="1">HN1000</strain>
    </source>
</reference>
<protein>
    <submittedName>
        <fullName evidence="1">Uncharacterized protein</fullName>
    </submittedName>
</protein>
<reference evidence="1" key="2">
    <citation type="submission" date="2021-06" db="EMBL/GenBank/DDBJ databases">
        <authorList>
            <consortium name="NCBI Pathogen Detection Project"/>
        </authorList>
    </citation>
    <scope>NUCLEOTIDE SEQUENCE</scope>
    <source>
        <strain evidence="1">HN1000</strain>
    </source>
</reference>
<sequence>MIKRERNEEKTNELLQGLKDKNVTIENIDKYLNEQGVSVDVHVGRHRNKVKINPALFGVDVEQNEELKSFFTDYMKPGALCFIPQIYEKKLATIESSLRTKKLEMAIGYYGKYMPIEVYYEYEEFVEMKKKEYFQLRDEVVSIWNNLMSSFEAKLDNSLEALSAISKEEIKETIMKKMPTKDKYYNSFYVETSLKAFPIMENIGLFDDRLEEKVREEVKKDSINAIYEIISQIMGEAFSCINKAYNYYNKNGHITNKYLISLQKLMHKMASKNILKNKLIDDIIYAIKELVKDENLEDIAQGLEVILAQIYSFAKDIEIESLIDLSECELDEEQLLSLYDLVR</sequence>
<accession>A0AAN6A7Q6</accession>
<name>A0AAN6A7Q6_CLODI</name>
<proteinExistence type="predicted"/>
<gene>
    <name evidence="1" type="ORF">KRM00_003975</name>
</gene>
<organism evidence="1 2">
    <name type="scientific">Clostridioides difficile</name>
    <name type="common">Peptoclostridium difficile</name>
    <dbReference type="NCBI Taxonomy" id="1496"/>
    <lineage>
        <taxon>Bacteria</taxon>
        <taxon>Bacillati</taxon>
        <taxon>Bacillota</taxon>
        <taxon>Clostridia</taxon>
        <taxon>Peptostreptococcales</taxon>
        <taxon>Peptostreptococcaceae</taxon>
        <taxon>Clostridioides</taxon>
    </lineage>
</organism>
<dbReference type="EMBL" id="DAEPXK010000081">
    <property type="protein sequence ID" value="HBH1544425.1"/>
    <property type="molecule type" value="Genomic_DNA"/>
</dbReference>
<dbReference type="RefSeq" id="WP_009899087.1">
    <property type="nucleotide sequence ID" value="NZ_CP037850.1"/>
</dbReference>
<evidence type="ECO:0000313" key="2">
    <source>
        <dbReference type="Proteomes" id="UP000878956"/>
    </source>
</evidence>